<evidence type="ECO:0000313" key="2">
    <source>
        <dbReference type="Proteomes" id="UP000070444"/>
    </source>
</evidence>
<reference evidence="1 2" key="1">
    <citation type="journal article" date="2015" name="Genome Biol. Evol.">
        <title>Phylogenomic analyses indicate that early fungi evolved digesting cell walls of algal ancestors of land plants.</title>
        <authorList>
            <person name="Chang Y."/>
            <person name="Wang S."/>
            <person name="Sekimoto S."/>
            <person name="Aerts A.L."/>
            <person name="Choi C."/>
            <person name="Clum A."/>
            <person name="LaButti K.M."/>
            <person name="Lindquist E.A."/>
            <person name="Yee Ngan C."/>
            <person name="Ohm R.A."/>
            <person name="Salamov A.A."/>
            <person name="Grigoriev I.V."/>
            <person name="Spatafora J.W."/>
            <person name="Berbee M.L."/>
        </authorList>
    </citation>
    <scope>NUCLEOTIDE SEQUENCE [LARGE SCALE GENOMIC DNA]</scope>
    <source>
        <strain evidence="1 2">NRRL 28638</strain>
    </source>
</reference>
<protein>
    <submittedName>
        <fullName evidence="1">Uncharacterized protein</fullName>
    </submittedName>
</protein>
<dbReference type="AlphaFoldDB" id="A0A137P3K8"/>
<evidence type="ECO:0000313" key="1">
    <source>
        <dbReference type="EMBL" id="KXN69596.1"/>
    </source>
</evidence>
<accession>A0A137P3K8</accession>
<proteinExistence type="predicted"/>
<keyword evidence="2" id="KW-1185">Reference proteome</keyword>
<organism evidence="1 2">
    <name type="scientific">Conidiobolus coronatus (strain ATCC 28846 / CBS 209.66 / NRRL 28638)</name>
    <name type="common">Delacroixia coronata</name>
    <dbReference type="NCBI Taxonomy" id="796925"/>
    <lineage>
        <taxon>Eukaryota</taxon>
        <taxon>Fungi</taxon>
        <taxon>Fungi incertae sedis</taxon>
        <taxon>Zoopagomycota</taxon>
        <taxon>Entomophthoromycotina</taxon>
        <taxon>Entomophthoromycetes</taxon>
        <taxon>Entomophthorales</taxon>
        <taxon>Ancylistaceae</taxon>
        <taxon>Conidiobolus</taxon>
    </lineage>
</organism>
<name>A0A137P3K8_CONC2</name>
<dbReference type="Proteomes" id="UP000070444">
    <property type="component" value="Unassembled WGS sequence"/>
</dbReference>
<sequence length="207" mass="23855">MSHLSDSELGIHASEFGERDRDIFNIIIQNSHSFLMPSEEVHEDLQKFIMPNCGPTEVYQFRKCRVYTEEGTHEIAYVIVENKRGTVVGNSYIQLAACMIAAMQYNRNAGAEEDIIGILVLRSKFHFYRCVYNEEYLKALEQSEQGAIPIIVEQLTKSIPRKRARKGSESNHQQIVLDIIIPTEREILLKYLTTLRKRLDELADTYG</sequence>
<dbReference type="EMBL" id="KQ964530">
    <property type="protein sequence ID" value="KXN69596.1"/>
    <property type="molecule type" value="Genomic_DNA"/>
</dbReference>
<gene>
    <name evidence="1" type="ORF">CONCODRAFT_165671</name>
</gene>